<keyword evidence="8 9" id="KW-0472">Membrane</keyword>
<evidence type="ECO:0000256" key="3">
    <source>
        <dbReference type="ARBA" id="ARBA00022475"/>
    </source>
</evidence>
<comment type="caution">
    <text evidence="12">The sequence shown here is derived from an EMBL/GenBank/DDBJ whole genome shotgun (WGS) entry which is preliminary data.</text>
</comment>
<feature type="transmembrane region" description="Helical" evidence="9">
    <location>
        <begin position="244"/>
        <end position="266"/>
    </location>
</feature>
<keyword evidence="5" id="KW-0547">Nucleotide-binding</keyword>
<evidence type="ECO:0000256" key="2">
    <source>
        <dbReference type="ARBA" id="ARBA00022448"/>
    </source>
</evidence>
<dbReference type="AlphaFoldDB" id="A0ABD7G8W0"/>
<sequence>MNPTIKRLLGYCARYPRWLIQAGICLLLATGAEVAGPLLIKLFIDDYLAPRQLVWPAIAAIAAGYLGLQVLSAAGFYLQSLRFNRIAQAVVQRLREQVFATAIRLPARYFDQHRSGSLISRITNDTEAIMNLYVQVIGLLVQKVVLLCGILISMALLDLRLMLVCACLLPAVGGVMWLYQKLSVPVVRATRSLLSDINSRLNESLQGMPVIQAMVQERHFANAFAEVNQQHWAARLKSLKINGILLRPLIDLFYMMVLIGLLALFAREGLSAEGAIQVGVLYAFISYLGRMIEPLIEMTNQLNQLQQAMVAGERVFALLDEARESTDGEMRPLQGQVSFERVSFSYDGEQQVLRDVSFTAKPGQMLALVGHTGSGKSTIISLLMGFYPLDQGTIRFDDHPMASLSLSAVRRSIGLVQQDPFIFVGTLAENLRLGRDGIDEARLWQALTEVQLAEFVLSLPEGLNTLMEEGGKNLSAGQRQLLSFARALVGDPRILILDEATASVDSQTELALSSALAAARRGRTTIAIAHRLSTIVDADEILLLSRGQVNERGSHGELMALGGHYAQLFEMQSQGAWLEEKRA</sequence>
<evidence type="ECO:0000256" key="9">
    <source>
        <dbReference type="SAM" id="Phobius"/>
    </source>
</evidence>
<dbReference type="GO" id="GO:0055085">
    <property type="term" value="P:transmembrane transport"/>
    <property type="evidence" value="ECO:0007669"/>
    <property type="project" value="UniProtKB-ARBA"/>
</dbReference>
<evidence type="ECO:0000259" key="10">
    <source>
        <dbReference type="PROSITE" id="PS50893"/>
    </source>
</evidence>
<dbReference type="InterPro" id="IPR003439">
    <property type="entry name" value="ABC_transporter-like_ATP-bd"/>
</dbReference>
<dbReference type="PROSITE" id="PS50893">
    <property type="entry name" value="ABC_TRANSPORTER_2"/>
    <property type="match status" value="1"/>
</dbReference>
<dbReference type="InterPro" id="IPR039421">
    <property type="entry name" value="Type_1_exporter"/>
</dbReference>
<feature type="domain" description="ABC transmembrane type-1" evidence="11">
    <location>
        <begin position="20"/>
        <end position="307"/>
    </location>
</feature>
<dbReference type="SUPFAM" id="SSF90123">
    <property type="entry name" value="ABC transporter transmembrane region"/>
    <property type="match status" value="1"/>
</dbReference>
<dbReference type="InterPro" id="IPR036640">
    <property type="entry name" value="ABC1_TM_sf"/>
</dbReference>
<dbReference type="GO" id="GO:0005524">
    <property type="term" value="F:ATP binding"/>
    <property type="evidence" value="ECO:0007669"/>
    <property type="project" value="UniProtKB-KW"/>
</dbReference>
<keyword evidence="6 12" id="KW-0067">ATP-binding</keyword>
<evidence type="ECO:0000256" key="4">
    <source>
        <dbReference type="ARBA" id="ARBA00022692"/>
    </source>
</evidence>
<dbReference type="GO" id="GO:0005886">
    <property type="term" value="C:plasma membrane"/>
    <property type="evidence" value="ECO:0007669"/>
    <property type="project" value="UniProtKB-SubCell"/>
</dbReference>
<dbReference type="FunFam" id="3.40.50.300:FF:000221">
    <property type="entry name" value="Multidrug ABC transporter ATP-binding protein"/>
    <property type="match status" value="1"/>
</dbReference>
<dbReference type="RefSeq" id="WP_113994855.1">
    <property type="nucleotide sequence ID" value="NZ_JACLAM010000001.1"/>
</dbReference>
<comment type="subcellular location">
    <subcellularLocation>
        <location evidence="1">Cell membrane</location>
        <topology evidence="1">Multi-pass membrane protein</topology>
    </subcellularLocation>
</comment>
<evidence type="ECO:0000313" key="12">
    <source>
        <dbReference type="EMBL" id="RCF49782.1"/>
    </source>
</evidence>
<keyword evidence="3" id="KW-1003">Cell membrane</keyword>
<accession>A0ABD7G8W0</accession>
<feature type="transmembrane region" description="Helical" evidence="9">
    <location>
        <begin position="161"/>
        <end position="179"/>
    </location>
</feature>
<name>A0ABD7G8W0_AERHY</name>
<dbReference type="Gene3D" id="3.40.50.300">
    <property type="entry name" value="P-loop containing nucleotide triphosphate hydrolases"/>
    <property type="match status" value="1"/>
</dbReference>
<organism evidence="12 13">
    <name type="scientific">Aeromonas hydrophila</name>
    <dbReference type="NCBI Taxonomy" id="644"/>
    <lineage>
        <taxon>Bacteria</taxon>
        <taxon>Pseudomonadati</taxon>
        <taxon>Pseudomonadota</taxon>
        <taxon>Gammaproteobacteria</taxon>
        <taxon>Aeromonadales</taxon>
        <taxon>Aeromonadaceae</taxon>
        <taxon>Aeromonas</taxon>
    </lineage>
</organism>
<dbReference type="InterPro" id="IPR003593">
    <property type="entry name" value="AAA+_ATPase"/>
</dbReference>
<dbReference type="PANTHER" id="PTHR24221">
    <property type="entry name" value="ATP-BINDING CASSETTE SUB-FAMILY B"/>
    <property type="match status" value="1"/>
</dbReference>
<dbReference type="PROSITE" id="PS00211">
    <property type="entry name" value="ABC_TRANSPORTER_1"/>
    <property type="match status" value="1"/>
</dbReference>
<dbReference type="PANTHER" id="PTHR24221:SF615">
    <property type="entry name" value="MULTIDRUG RESISTANCE-LIKE ATP-BINDING PROTEIN MDLB"/>
    <property type="match status" value="1"/>
</dbReference>
<dbReference type="InterPro" id="IPR017871">
    <property type="entry name" value="ABC_transporter-like_CS"/>
</dbReference>
<dbReference type="Pfam" id="PF00664">
    <property type="entry name" value="ABC_membrane"/>
    <property type="match status" value="1"/>
</dbReference>
<keyword evidence="7 9" id="KW-1133">Transmembrane helix</keyword>
<dbReference type="SMART" id="SM00382">
    <property type="entry name" value="AAA"/>
    <property type="match status" value="1"/>
</dbReference>
<proteinExistence type="predicted"/>
<reference evidence="12 13" key="1">
    <citation type="journal article" date="2018" name="PLoS ONE">
        <title>Phenotypic characterization and whole genome analysis of extended-spectrum beta-lactamase-producing bacteria isolated from dogs in Germany.</title>
        <authorList>
            <person name="Boehmer T."/>
            <person name="Vogler A.J."/>
            <person name="Thomas A."/>
            <person name="Sauer S."/>
            <person name="Hergenroether M."/>
            <person name="Straubinger R.K."/>
            <person name="Birdsell D."/>
            <person name="Keim P."/>
            <person name="Sahl J.W."/>
            <person name="Williamson C.H."/>
            <person name="Riehm J.M."/>
        </authorList>
    </citation>
    <scope>NUCLEOTIDE SEQUENCE [LARGE SCALE GENOMIC DNA]</scope>
    <source>
        <strain evidence="12 13">AFG_SD03_1510_Ahy_093</strain>
    </source>
</reference>
<dbReference type="CDD" id="cd18544">
    <property type="entry name" value="ABC_6TM_TmrA_like"/>
    <property type="match status" value="1"/>
</dbReference>
<dbReference type="SUPFAM" id="SSF52540">
    <property type="entry name" value="P-loop containing nucleoside triphosphate hydrolases"/>
    <property type="match status" value="1"/>
</dbReference>
<evidence type="ECO:0000256" key="8">
    <source>
        <dbReference type="ARBA" id="ARBA00023136"/>
    </source>
</evidence>
<protein>
    <submittedName>
        <fullName evidence="12">Multidrug ABC transporter ATP-binding protein</fullName>
    </submittedName>
</protein>
<dbReference type="EMBL" id="PUTQ01000012">
    <property type="protein sequence ID" value="RCF49782.1"/>
    <property type="molecule type" value="Genomic_DNA"/>
</dbReference>
<evidence type="ECO:0000313" key="13">
    <source>
        <dbReference type="Proteomes" id="UP000253075"/>
    </source>
</evidence>
<feature type="domain" description="ABC transporter" evidence="10">
    <location>
        <begin position="337"/>
        <end position="571"/>
    </location>
</feature>
<reference evidence="13" key="2">
    <citation type="submission" date="2018-02" db="EMBL/GenBank/DDBJ databases">
        <title>Phenotypic characterization and whole genome analysis of multidrug-resistant, extended-spectrum beta-lactamase-producing bacteria isolated from dogs in Germany.</title>
        <authorList>
            <person name="Williamson C."/>
        </authorList>
    </citation>
    <scope>NUCLEOTIDE SEQUENCE [LARGE SCALE GENOMIC DNA]</scope>
    <source>
        <strain evidence="13">AFG_SD03_1510_Ahy_093</strain>
    </source>
</reference>
<evidence type="ECO:0000256" key="1">
    <source>
        <dbReference type="ARBA" id="ARBA00004651"/>
    </source>
</evidence>
<dbReference type="Pfam" id="PF00005">
    <property type="entry name" value="ABC_tran"/>
    <property type="match status" value="1"/>
</dbReference>
<evidence type="ECO:0000256" key="6">
    <source>
        <dbReference type="ARBA" id="ARBA00022840"/>
    </source>
</evidence>
<keyword evidence="2" id="KW-0813">Transport</keyword>
<evidence type="ECO:0000256" key="7">
    <source>
        <dbReference type="ARBA" id="ARBA00022989"/>
    </source>
</evidence>
<dbReference type="PROSITE" id="PS50929">
    <property type="entry name" value="ABC_TM1F"/>
    <property type="match status" value="1"/>
</dbReference>
<evidence type="ECO:0000256" key="5">
    <source>
        <dbReference type="ARBA" id="ARBA00022741"/>
    </source>
</evidence>
<dbReference type="InterPro" id="IPR027417">
    <property type="entry name" value="P-loop_NTPase"/>
</dbReference>
<dbReference type="InterPro" id="IPR011527">
    <property type="entry name" value="ABC1_TM_dom"/>
</dbReference>
<evidence type="ECO:0000259" key="11">
    <source>
        <dbReference type="PROSITE" id="PS50929"/>
    </source>
</evidence>
<feature type="transmembrane region" description="Helical" evidence="9">
    <location>
        <begin position="55"/>
        <end position="78"/>
    </location>
</feature>
<dbReference type="Proteomes" id="UP000253075">
    <property type="component" value="Unassembled WGS sequence"/>
</dbReference>
<dbReference type="Gene3D" id="1.20.1560.10">
    <property type="entry name" value="ABC transporter type 1, transmembrane domain"/>
    <property type="match status" value="1"/>
</dbReference>
<gene>
    <name evidence="12" type="ORF">C6C11_09905</name>
</gene>
<feature type="transmembrane region" description="Helical" evidence="9">
    <location>
        <begin position="132"/>
        <end position="155"/>
    </location>
</feature>
<keyword evidence="4 9" id="KW-0812">Transmembrane</keyword>